<evidence type="ECO:0000313" key="1">
    <source>
        <dbReference type="EMBL" id="KAG7439974.1"/>
    </source>
</evidence>
<dbReference type="RefSeq" id="XP_043033474.1">
    <property type="nucleotide sequence ID" value="XM_043178022.1"/>
</dbReference>
<accession>A0A9P7VFX4</accession>
<dbReference type="GeneID" id="66100309"/>
<proteinExistence type="predicted"/>
<comment type="caution">
    <text evidence="1">The sequence shown here is derived from an EMBL/GenBank/DDBJ whole genome shotgun (WGS) entry which is preliminary data.</text>
</comment>
<organism evidence="1 2">
    <name type="scientific">Guyanagaster necrorhizus</name>
    <dbReference type="NCBI Taxonomy" id="856835"/>
    <lineage>
        <taxon>Eukaryota</taxon>
        <taxon>Fungi</taxon>
        <taxon>Dikarya</taxon>
        <taxon>Basidiomycota</taxon>
        <taxon>Agaricomycotina</taxon>
        <taxon>Agaricomycetes</taxon>
        <taxon>Agaricomycetidae</taxon>
        <taxon>Agaricales</taxon>
        <taxon>Marasmiineae</taxon>
        <taxon>Physalacriaceae</taxon>
        <taxon>Guyanagaster</taxon>
    </lineage>
</organism>
<keyword evidence="2" id="KW-1185">Reference proteome</keyword>
<evidence type="ECO:0000313" key="2">
    <source>
        <dbReference type="Proteomes" id="UP000812287"/>
    </source>
</evidence>
<dbReference type="EMBL" id="MU250579">
    <property type="protein sequence ID" value="KAG7439974.1"/>
    <property type="molecule type" value="Genomic_DNA"/>
</dbReference>
<dbReference type="OrthoDB" id="2965209at2759"/>
<protein>
    <submittedName>
        <fullName evidence="1">Uncharacterized protein</fullName>
    </submittedName>
</protein>
<sequence>MVVFSRYDAPFCVSRTFATLYSKLHLPIPATPEQGQEPLFQSLFTTSVFFLTLKYVNDVIQYPFTAESVRDFLIACLQSLPSFTSEKVQIRRLSLIDILSAVPRLTCLELWDPVTGSFIPYCLVSQVLAAHIGANPMFLPDLEAVEFIWEREYTAHELERALMATVGTCSTYGKLKDVAIGRLRKYEELSVDTNHRLAALKRG</sequence>
<dbReference type="AlphaFoldDB" id="A0A9P7VFX4"/>
<reference evidence="1" key="1">
    <citation type="submission" date="2020-11" db="EMBL/GenBank/DDBJ databases">
        <title>Adaptations for nitrogen fixation in a non-lichenized fungal sporocarp promotes dispersal by wood-feeding termites.</title>
        <authorList>
            <consortium name="DOE Joint Genome Institute"/>
            <person name="Koch R.A."/>
            <person name="Yoon G."/>
            <person name="Arayal U."/>
            <person name="Lail K."/>
            <person name="Amirebrahimi M."/>
            <person name="Labutti K."/>
            <person name="Lipzen A."/>
            <person name="Riley R."/>
            <person name="Barry K."/>
            <person name="Henrissat B."/>
            <person name="Grigoriev I.V."/>
            <person name="Herr J.R."/>
            <person name="Aime M.C."/>
        </authorList>
    </citation>
    <scope>NUCLEOTIDE SEQUENCE</scope>
    <source>
        <strain evidence="1">MCA 3950</strain>
    </source>
</reference>
<gene>
    <name evidence="1" type="ORF">BT62DRAFT_1013228</name>
</gene>
<name>A0A9P7VFX4_9AGAR</name>
<dbReference type="Proteomes" id="UP000812287">
    <property type="component" value="Unassembled WGS sequence"/>
</dbReference>